<sequence length="474" mass="52792">MEKAILCCPGNVKLSFLGKGLVVNDVNLVTKLIQLQKRARYHGNVSATMAATAQHSYKYNVVQVRTHNYRSWSSVLQENHGPTCLAIRDAQLKEWFLHRKLQMLQKNFIVWAAVKYHSVILLGRWEYSNLYSPYPLDCNFGMYIPSPRKQAFPPTKQSKVKERRADLEMEMTTYKDGRAKGAGVAFVVFKDVYISNKAVQDFRSEKKKRVGKFGLSALLMVVTSRGWISNRGSQWNEKLSQMGRWACHAVGSYRKKPMTTDAFSADGFVLAVAAETFIILFKSTTLSMEFIGHTSLTQKISTALNIACSGKDSLLAVLVVFPDSSKAELDGAAVHNGSGAILLFSAGDPVPIASWVVTKGNLDMHPSMEIYPSLVIMSMLSLTHMAQRCMNGKLGPQTVFRAWKGQVSAIRAITSAQQKLQLYSEVPPNGLALFGILSGNRKQVLDEITVDPPDTEVEQIMNMIFLYISFAKTI</sequence>
<reference evidence="1" key="1">
    <citation type="journal article" date="2022" name="Int. J. Mol. Sci.">
        <title>Draft Genome of Tanacetum Coccineum: Genomic Comparison of Closely Related Tanacetum-Family Plants.</title>
        <authorList>
            <person name="Yamashiro T."/>
            <person name="Shiraishi A."/>
            <person name="Nakayama K."/>
            <person name="Satake H."/>
        </authorList>
    </citation>
    <scope>NUCLEOTIDE SEQUENCE</scope>
</reference>
<name>A0ABQ5EC46_9ASTR</name>
<reference evidence="1" key="2">
    <citation type="submission" date="2022-01" db="EMBL/GenBank/DDBJ databases">
        <authorList>
            <person name="Yamashiro T."/>
            <person name="Shiraishi A."/>
            <person name="Satake H."/>
            <person name="Nakayama K."/>
        </authorList>
    </citation>
    <scope>NUCLEOTIDE SEQUENCE</scope>
</reference>
<evidence type="ECO:0000313" key="2">
    <source>
        <dbReference type="Proteomes" id="UP001151760"/>
    </source>
</evidence>
<accession>A0ABQ5EC46</accession>
<evidence type="ECO:0000313" key="1">
    <source>
        <dbReference type="EMBL" id="GJT48481.1"/>
    </source>
</evidence>
<protein>
    <submittedName>
        <fullName evidence="1">WD repeat-containing protein 75</fullName>
    </submittedName>
</protein>
<dbReference type="PANTHER" id="PTHR45176">
    <property type="entry name" value="TRANSDUCIN FAMILY PROTEIN / WD-40 REPEAT FAMILY PROTEIN-RELATED"/>
    <property type="match status" value="1"/>
</dbReference>
<gene>
    <name evidence="1" type="ORF">Tco_0974638</name>
</gene>
<organism evidence="1 2">
    <name type="scientific">Tanacetum coccineum</name>
    <dbReference type="NCBI Taxonomy" id="301880"/>
    <lineage>
        <taxon>Eukaryota</taxon>
        <taxon>Viridiplantae</taxon>
        <taxon>Streptophyta</taxon>
        <taxon>Embryophyta</taxon>
        <taxon>Tracheophyta</taxon>
        <taxon>Spermatophyta</taxon>
        <taxon>Magnoliopsida</taxon>
        <taxon>eudicotyledons</taxon>
        <taxon>Gunneridae</taxon>
        <taxon>Pentapetalae</taxon>
        <taxon>asterids</taxon>
        <taxon>campanulids</taxon>
        <taxon>Asterales</taxon>
        <taxon>Asteraceae</taxon>
        <taxon>Asteroideae</taxon>
        <taxon>Anthemideae</taxon>
        <taxon>Anthemidinae</taxon>
        <taxon>Tanacetum</taxon>
    </lineage>
</organism>
<proteinExistence type="predicted"/>
<dbReference type="Gene3D" id="3.30.960.10">
    <property type="entry name" value="eRF1 domain 1"/>
    <property type="match status" value="1"/>
</dbReference>
<dbReference type="PANTHER" id="PTHR45176:SF1">
    <property type="entry name" value="TRANSDUCIN FAMILY PROTEIN _ WD-40 REPEAT FAMILY PROTEIN-RELATED"/>
    <property type="match status" value="1"/>
</dbReference>
<dbReference type="SUPFAM" id="SSF55481">
    <property type="entry name" value="N-terminal domain of eukaryotic peptide chain release factor subunit 1, ERF1"/>
    <property type="match status" value="1"/>
</dbReference>
<dbReference type="Proteomes" id="UP001151760">
    <property type="component" value="Unassembled WGS sequence"/>
</dbReference>
<keyword evidence="2" id="KW-1185">Reference proteome</keyword>
<dbReference type="EMBL" id="BQNB010016157">
    <property type="protein sequence ID" value="GJT48481.1"/>
    <property type="molecule type" value="Genomic_DNA"/>
</dbReference>
<dbReference type="InterPro" id="IPR024049">
    <property type="entry name" value="eRF1_1_sf"/>
</dbReference>
<comment type="caution">
    <text evidence="1">The sequence shown here is derived from an EMBL/GenBank/DDBJ whole genome shotgun (WGS) entry which is preliminary data.</text>
</comment>